<keyword evidence="1" id="KW-0472">Membrane</keyword>
<organism evidence="2">
    <name type="scientific">Myoviridae sp. ct5hB2</name>
    <dbReference type="NCBI Taxonomy" id="2826614"/>
    <lineage>
        <taxon>Viruses</taxon>
        <taxon>Duplodnaviria</taxon>
        <taxon>Heunggongvirae</taxon>
        <taxon>Uroviricota</taxon>
        <taxon>Caudoviricetes</taxon>
    </lineage>
</organism>
<name>A0A8S5N9I4_9CAUD</name>
<dbReference type="EMBL" id="BK015093">
    <property type="protein sequence ID" value="DAD90747.1"/>
    <property type="molecule type" value="Genomic_DNA"/>
</dbReference>
<evidence type="ECO:0000256" key="1">
    <source>
        <dbReference type="SAM" id="Phobius"/>
    </source>
</evidence>
<protein>
    <submittedName>
        <fullName evidence="2">Uncharacterized protein</fullName>
    </submittedName>
</protein>
<accession>A0A8S5N9I4</accession>
<feature type="transmembrane region" description="Helical" evidence="1">
    <location>
        <begin position="12"/>
        <end position="31"/>
    </location>
</feature>
<proteinExistence type="predicted"/>
<sequence>MEAIQTQLMSTAVSIAMAVISLGGAYAVYYIHAAVQKVKAQTAQIKDQALRKQLEDALDDTEYLAGVTVGAIEQTTAHQLREAVKDGRVDREELQALAAQAFAEIKSGVSPTAQQVITDQLGDFDTYLTNLIERKVLELKTASGKQ</sequence>
<keyword evidence="1" id="KW-1133">Transmembrane helix</keyword>
<evidence type="ECO:0000313" key="2">
    <source>
        <dbReference type="EMBL" id="DAD90747.1"/>
    </source>
</evidence>
<keyword evidence="1" id="KW-0812">Transmembrane</keyword>
<reference evidence="2" key="1">
    <citation type="journal article" date="2021" name="Proc. Natl. Acad. Sci. U.S.A.">
        <title>A Catalog of Tens of Thousands of Viruses from Human Metagenomes Reveals Hidden Associations with Chronic Diseases.</title>
        <authorList>
            <person name="Tisza M.J."/>
            <person name="Buck C.B."/>
        </authorList>
    </citation>
    <scope>NUCLEOTIDE SEQUENCE</scope>
    <source>
        <strain evidence="2">Ct5hB2</strain>
    </source>
</reference>